<name>A0AA88CY33_FICCA</name>
<keyword evidence="2" id="KW-1185">Reference proteome</keyword>
<dbReference type="Proteomes" id="UP001187192">
    <property type="component" value="Unassembled WGS sequence"/>
</dbReference>
<dbReference type="EMBL" id="BTGU01000009">
    <property type="protein sequence ID" value="GMN39338.1"/>
    <property type="molecule type" value="Genomic_DNA"/>
</dbReference>
<organism evidence="1 2">
    <name type="scientific">Ficus carica</name>
    <name type="common">Common fig</name>
    <dbReference type="NCBI Taxonomy" id="3494"/>
    <lineage>
        <taxon>Eukaryota</taxon>
        <taxon>Viridiplantae</taxon>
        <taxon>Streptophyta</taxon>
        <taxon>Embryophyta</taxon>
        <taxon>Tracheophyta</taxon>
        <taxon>Spermatophyta</taxon>
        <taxon>Magnoliopsida</taxon>
        <taxon>eudicotyledons</taxon>
        <taxon>Gunneridae</taxon>
        <taxon>Pentapetalae</taxon>
        <taxon>rosids</taxon>
        <taxon>fabids</taxon>
        <taxon>Rosales</taxon>
        <taxon>Moraceae</taxon>
        <taxon>Ficeae</taxon>
        <taxon>Ficus</taxon>
    </lineage>
</organism>
<reference evidence="1" key="1">
    <citation type="submission" date="2023-07" db="EMBL/GenBank/DDBJ databases">
        <title>draft genome sequence of fig (Ficus carica).</title>
        <authorList>
            <person name="Takahashi T."/>
            <person name="Nishimura K."/>
        </authorList>
    </citation>
    <scope>NUCLEOTIDE SEQUENCE</scope>
</reference>
<gene>
    <name evidence="1" type="ORF">TIFTF001_008573</name>
</gene>
<proteinExistence type="predicted"/>
<sequence length="73" mass="8294">MLLIFMDHGYRPPPSLAPANSAKATTSSSSLTFVGIFARGCRAATKKREKERGEREREDLVTELAELWRKERE</sequence>
<protein>
    <submittedName>
        <fullName evidence="1">Uncharacterized protein</fullName>
    </submittedName>
</protein>
<dbReference type="AlphaFoldDB" id="A0AA88CY33"/>
<accession>A0AA88CY33</accession>
<evidence type="ECO:0000313" key="2">
    <source>
        <dbReference type="Proteomes" id="UP001187192"/>
    </source>
</evidence>
<comment type="caution">
    <text evidence="1">The sequence shown here is derived from an EMBL/GenBank/DDBJ whole genome shotgun (WGS) entry which is preliminary data.</text>
</comment>
<evidence type="ECO:0000313" key="1">
    <source>
        <dbReference type="EMBL" id="GMN39338.1"/>
    </source>
</evidence>